<proteinExistence type="inferred from homology"/>
<dbReference type="EMBL" id="KZ851928">
    <property type="protein sequence ID" value="RDH17725.1"/>
    <property type="molecule type" value="Genomic_DNA"/>
</dbReference>
<feature type="compositionally biased region" description="Low complexity" evidence="10">
    <location>
        <begin position="68"/>
        <end position="93"/>
    </location>
</feature>
<evidence type="ECO:0000256" key="6">
    <source>
        <dbReference type="ARBA" id="ARBA00023163"/>
    </source>
</evidence>
<feature type="compositionally biased region" description="Polar residues" evidence="10">
    <location>
        <begin position="50"/>
        <end position="67"/>
    </location>
</feature>
<comment type="function">
    <text evidence="9">Component of the Mediator complex, a coactivator involved in the regulated transcription of nearly all RNA polymerase II-dependent genes. Mediator functions as a bridge to convey information from gene-specific regulatory proteins to the basal RNA polymerase II transcription machinery. Mediator is recruited to promoters by direct interactions with regulatory proteins and serves as a scaffold for the assembly of a functional preinitiation complex with RNA polymerase II and the general transcription factors.</text>
</comment>
<dbReference type="Pfam" id="PF08633">
    <property type="entry name" value="Rox3"/>
    <property type="match status" value="1"/>
</dbReference>
<dbReference type="Pfam" id="PF13875">
    <property type="entry name" value="DUF4202"/>
    <property type="match status" value="1"/>
</dbReference>
<evidence type="ECO:0000313" key="12">
    <source>
        <dbReference type="Proteomes" id="UP000253845"/>
    </source>
</evidence>
<protein>
    <recommendedName>
        <fullName evidence="3 9">Mediator of RNA polymerase II transcription subunit 19</fullName>
    </recommendedName>
    <alternativeName>
        <fullName evidence="8 9">Mediator complex subunit 19</fullName>
    </alternativeName>
</protein>
<evidence type="ECO:0000256" key="10">
    <source>
        <dbReference type="SAM" id="MobiDB-lite"/>
    </source>
</evidence>
<evidence type="ECO:0000256" key="7">
    <source>
        <dbReference type="ARBA" id="ARBA00023242"/>
    </source>
</evidence>
<feature type="compositionally biased region" description="Low complexity" evidence="10">
    <location>
        <begin position="1"/>
        <end position="23"/>
    </location>
</feature>
<dbReference type="VEuPathDB" id="FungiDB:M747DRAFT_242336"/>
<dbReference type="PANTHER" id="PTHR41729">
    <property type="entry name" value="GLUTAMYL-TRNA SYNTHETASE"/>
    <property type="match status" value="1"/>
</dbReference>
<evidence type="ECO:0000313" key="11">
    <source>
        <dbReference type="EMBL" id="RDH17725.1"/>
    </source>
</evidence>
<keyword evidence="6 9" id="KW-0804">Transcription</keyword>
<dbReference type="GO" id="GO:0016592">
    <property type="term" value="C:mediator complex"/>
    <property type="evidence" value="ECO:0007669"/>
    <property type="project" value="InterPro"/>
</dbReference>
<name>A0A370BUG5_ASPNG</name>
<comment type="similarity">
    <text evidence="2 9">Belongs to the Mediator complex subunit 19 family.</text>
</comment>
<dbReference type="InterPro" id="IPR013942">
    <property type="entry name" value="Mediator_Med19_fun"/>
</dbReference>
<dbReference type="PANTHER" id="PTHR41729:SF1">
    <property type="entry name" value="GLUTAMYL-TRNA SYNTHETASE"/>
    <property type="match status" value="1"/>
</dbReference>
<evidence type="ECO:0000256" key="1">
    <source>
        <dbReference type="ARBA" id="ARBA00004123"/>
    </source>
</evidence>
<evidence type="ECO:0000256" key="4">
    <source>
        <dbReference type="ARBA" id="ARBA00023015"/>
    </source>
</evidence>
<comment type="subunit">
    <text evidence="9">Component of the Mediator complex.</text>
</comment>
<organism evidence="11 12">
    <name type="scientific">Aspergillus niger ATCC 13496</name>
    <dbReference type="NCBI Taxonomy" id="1353008"/>
    <lineage>
        <taxon>Eukaryota</taxon>
        <taxon>Fungi</taxon>
        <taxon>Dikarya</taxon>
        <taxon>Ascomycota</taxon>
        <taxon>Pezizomycotina</taxon>
        <taxon>Eurotiomycetes</taxon>
        <taxon>Eurotiomycetidae</taxon>
        <taxon>Eurotiales</taxon>
        <taxon>Aspergillaceae</taxon>
        <taxon>Aspergillus</taxon>
        <taxon>Aspergillus subgen. Circumdati</taxon>
    </lineage>
</organism>
<gene>
    <name evidence="9" type="primary">MED19</name>
    <name evidence="11" type="ORF">M747DRAFT_242336</name>
</gene>
<dbReference type="AlphaFoldDB" id="A0A370BUG5"/>
<keyword evidence="7 9" id="KW-0539">Nucleus</keyword>
<dbReference type="Proteomes" id="UP000253845">
    <property type="component" value="Unassembled WGS sequence"/>
</dbReference>
<evidence type="ECO:0000256" key="2">
    <source>
        <dbReference type="ARBA" id="ARBA00009259"/>
    </source>
</evidence>
<evidence type="ECO:0000256" key="5">
    <source>
        <dbReference type="ARBA" id="ARBA00023159"/>
    </source>
</evidence>
<evidence type="ECO:0000256" key="8">
    <source>
        <dbReference type="ARBA" id="ARBA00032018"/>
    </source>
</evidence>
<sequence length="561" mass="61137">MSDRASSASFRAGPPSPSSPAAGTLKQNQLPAPLSDRIPQTPTSPPLMSVSAQNYATNFVSSQASPNQATSQSATLSSPPSSAPMSTQASQQPTVGTANSFPTPASSVSGHFPGATSFDDPENTDKPMGSTVPDTGAQTANMNAAAIQQAEHRRTDHDRHTEGIKMEVGVRDFAVNHGGDAMDIDSEKINRLRKSYEGKLKGLGLAGRNKPVKTEPGAPGSLRHMTMWPEEEWQNQKVFGKEIKVADMDSALHSLQMRAMKMEPGTVPNNEYWEDVLGHEKPSKHAGGDASKKGVAPPPNGVRIPQPNGTPAPVSDQERSRPSRGRKRHYDDNSFVGYGEGYADDDDDGAFYSNSEGMGKKKRKKDHVSKISTPLPDRGGSYGVDPNKLTDTNIPYELHYAEKMTSYLYKHTPNPSPVLQLAIRAQHLKRWEVPRGTYPDGKIGYYSWRTAVARRQAEIAMKVCLESGIGEAEAERVGRLIRKEGLKGGEDAEAQILEDVACLVFLDDQFEKFQENYDDNKVVDILTKTLKKMSERGKELAMGLKMEGRPHELVTRAVNGA</sequence>
<feature type="compositionally biased region" description="Polar residues" evidence="10">
    <location>
        <begin position="94"/>
        <end position="109"/>
    </location>
</feature>
<reference evidence="11 12" key="1">
    <citation type="submission" date="2018-07" db="EMBL/GenBank/DDBJ databases">
        <title>Section-level genome sequencing of Aspergillus section Nigri to investigate inter- and intra-species variation.</title>
        <authorList>
            <consortium name="DOE Joint Genome Institute"/>
            <person name="Vesth T.C."/>
            <person name="Nybo J.L."/>
            <person name="Theobald S."/>
            <person name="Frisvad J.C."/>
            <person name="Larsen T.O."/>
            <person name="Nielsen K.F."/>
            <person name="Hoof J.B."/>
            <person name="Brandl J."/>
            <person name="Salamov A."/>
            <person name="Riley R."/>
            <person name="Gladden J.M."/>
            <person name="Phatale P."/>
            <person name="Nielsen M.T."/>
            <person name="Lyhne E.K."/>
            <person name="Kogle M.E."/>
            <person name="Strasser K."/>
            <person name="McDonnell E."/>
            <person name="Barry K."/>
            <person name="Clum A."/>
            <person name="Chen C."/>
            <person name="Nolan M."/>
            <person name="Sandor L."/>
            <person name="Kuo A."/>
            <person name="Lipzen A."/>
            <person name="Hainaut M."/>
            <person name="Drula E."/>
            <person name="Tsang A."/>
            <person name="Magnuson J.K."/>
            <person name="Henrissat B."/>
            <person name="Wiebenga A."/>
            <person name="Simmons B.A."/>
            <person name="Makela M.R."/>
            <person name="De vries R.P."/>
            <person name="Grigoriev I.V."/>
            <person name="Mortensen U.H."/>
            <person name="Baker S.E."/>
            <person name="Andersen M.R."/>
        </authorList>
    </citation>
    <scope>NUCLEOTIDE SEQUENCE [LARGE SCALE GENOMIC DNA]</scope>
    <source>
        <strain evidence="11 12">ATCC 13496</strain>
    </source>
</reference>
<keyword evidence="5 9" id="KW-0010">Activator</keyword>
<feature type="region of interest" description="Disordered" evidence="10">
    <location>
        <begin position="279"/>
        <end position="339"/>
    </location>
</feature>
<evidence type="ECO:0000256" key="3">
    <source>
        <dbReference type="ARBA" id="ARBA00019615"/>
    </source>
</evidence>
<feature type="region of interest" description="Disordered" evidence="10">
    <location>
        <begin position="356"/>
        <end position="386"/>
    </location>
</feature>
<feature type="region of interest" description="Disordered" evidence="10">
    <location>
        <begin position="1"/>
        <end position="137"/>
    </location>
</feature>
<comment type="subcellular location">
    <subcellularLocation>
        <location evidence="1 9">Nucleus</location>
    </subcellularLocation>
</comment>
<accession>A0A370BUG5</accession>
<keyword evidence="4 9" id="KW-0805">Transcription regulation</keyword>
<evidence type="ECO:0000256" key="9">
    <source>
        <dbReference type="RuleBase" id="RU364151"/>
    </source>
</evidence>
<dbReference type="GO" id="GO:0006357">
    <property type="term" value="P:regulation of transcription by RNA polymerase II"/>
    <property type="evidence" value="ECO:0007669"/>
    <property type="project" value="InterPro"/>
</dbReference>
<feature type="compositionally biased region" description="Basic and acidic residues" evidence="10">
    <location>
        <begin position="279"/>
        <end position="292"/>
    </location>
</feature>
<dbReference type="InterPro" id="IPR025255">
    <property type="entry name" value="DUF4202"/>
</dbReference>
<dbReference type="GO" id="GO:0003712">
    <property type="term" value="F:transcription coregulator activity"/>
    <property type="evidence" value="ECO:0007669"/>
    <property type="project" value="InterPro"/>
</dbReference>